<evidence type="ECO:0000256" key="5">
    <source>
        <dbReference type="ARBA" id="ARBA00023002"/>
    </source>
</evidence>
<gene>
    <name evidence="8" type="ORF">ACFYNZ_20830</name>
</gene>
<keyword evidence="9" id="KW-1185">Reference proteome</keyword>
<evidence type="ECO:0000256" key="3">
    <source>
        <dbReference type="ARBA" id="ARBA00022723"/>
    </source>
</evidence>
<keyword evidence="4" id="KW-0862">Zinc</keyword>
<comment type="cofactor">
    <cofactor evidence="1">
        <name>Zn(2+)</name>
        <dbReference type="ChEBI" id="CHEBI:29105"/>
    </cofactor>
</comment>
<feature type="domain" description="Alcohol dehydrogenase-like C-terminal" evidence="7">
    <location>
        <begin position="10"/>
        <end position="79"/>
    </location>
</feature>
<evidence type="ECO:0000313" key="9">
    <source>
        <dbReference type="Proteomes" id="UP001601197"/>
    </source>
</evidence>
<name>A0ABW6KVI8_9ACTN</name>
<evidence type="ECO:0000256" key="2">
    <source>
        <dbReference type="ARBA" id="ARBA00008072"/>
    </source>
</evidence>
<feature type="region of interest" description="Disordered" evidence="6">
    <location>
        <begin position="82"/>
        <end position="108"/>
    </location>
</feature>
<dbReference type="RefSeq" id="WP_388349110.1">
    <property type="nucleotide sequence ID" value="NZ_JBIAFJ010000018.1"/>
</dbReference>
<organism evidence="8 9">
    <name type="scientific">Streptomyces kebangsaanensis</name>
    <dbReference type="NCBI Taxonomy" id="864058"/>
    <lineage>
        <taxon>Bacteria</taxon>
        <taxon>Bacillati</taxon>
        <taxon>Actinomycetota</taxon>
        <taxon>Actinomycetes</taxon>
        <taxon>Kitasatosporales</taxon>
        <taxon>Streptomycetaceae</taxon>
        <taxon>Streptomyces</taxon>
    </lineage>
</organism>
<dbReference type="Gene3D" id="3.90.180.10">
    <property type="entry name" value="Medium-chain alcohol dehydrogenases, catalytic domain"/>
    <property type="match status" value="1"/>
</dbReference>
<protein>
    <submittedName>
        <fullName evidence="8">Zinc-binding dehydrogenase</fullName>
    </submittedName>
</protein>
<evidence type="ECO:0000256" key="1">
    <source>
        <dbReference type="ARBA" id="ARBA00001947"/>
    </source>
</evidence>
<keyword evidence="5" id="KW-0560">Oxidoreductase</keyword>
<proteinExistence type="inferred from homology"/>
<dbReference type="PANTHER" id="PTHR43350:SF17">
    <property type="entry name" value="NAD-DEPENDENT ALCOHOL DEHYDROGENASE"/>
    <property type="match status" value="1"/>
</dbReference>
<dbReference type="Proteomes" id="UP001601197">
    <property type="component" value="Unassembled WGS sequence"/>
</dbReference>
<comment type="similarity">
    <text evidence="2">Belongs to the zinc-containing alcohol dehydrogenase family.</text>
</comment>
<comment type="caution">
    <text evidence="8">The sequence shown here is derived from an EMBL/GenBank/DDBJ whole genome shotgun (WGS) entry which is preliminary data.</text>
</comment>
<evidence type="ECO:0000256" key="6">
    <source>
        <dbReference type="SAM" id="MobiDB-lite"/>
    </source>
</evidence>
<keyword evidence="3" id="KW-0479">Metal-binding</keyword>
<reference evidence="8 9" key="1">
    <citation type="submission" date="2024-10" db="EMBL/GenBank/DDBJ databases">
        <title>The Natural Products Discovery Center: Release of the First 8490 Sequenced Strains for Exploring Actinobacteria Biosynthetic Diversity.</title>
        <authorList>
            <person name="Kalkreuter E."/>
            <person name="Kautsar S.A."/>
            <person name="Yang D."/>
            <person name="Bader C.D."/>
            <person name="Teijaro C.N."/>
            <person name="Fluegel L."/>
            <person name="Davis C.M."/>
            <person name="Simpson J.R."/>
            <person name="Lauterbach L."/>
            <person name="Steele A.D."/>
            <person name="Gui C."/>
            <person name="Meng S."/>
            <person name="Li G."/>
            <person name="Viehrig K."/>
            <person name="Ye F."/>
            <person name="Su P."/>
            <person name="Kiefer A.F."/>
            <person name="Nichols A."/>
            <person name="Cepeda A.J."/>
            <person name="Yan W."/>
            <person name="Fan B."/>
            <person name="Jiang Y."/>
            <person name="Adhikari A."/>
            <person name="Zheng C.-J."/>
            <person name="Schuster L."/>
            <person name="Cowan T.M."/>
            <person name="Smanski M.J."/>
            <person name="Chevrette M.G."/>
            <person name="De Carvalho L.P.S."/>
            <person name="Shen B."/>
        </authorList>
    </citation>
    <scope>NUCLEOTIDE SEQUENCE [LARGE SCALE GENOMIC DNA]</scope>
    <source>
        <strain evidence="8 9">NPDC007147</strain>
    </source>
</reference>
<dbReference type="Gene3D" id="3.40.50.720">
    <property type="entry name" value="NAD(P)-binding Rossmann-like Domain"/>
    <property type="match status" value="1"/>
</dbReference>
<evidence type="ECO:0000313" key="8">
    <source>
        <dbReference type="EMBL" id="MFE9171905.1"/>
    </source>
</evidence>
<dbReference type="Pfam" id="PF00107">
    <property type="entry name" value="ADH_zinc_N"/>
    <property type="match status" value="1"/>
</dbReference>
<dbReference type="EMBL" id="JBIAFJ010000018">
    <property type="protein sequence ID" value="MFE9171905.1"/>
    <property type="molecule type" value="Genomic_DNA"/>
</dbReference>
<feature type="compositionally biased region" description="Low complexity" evidence="6">
    <location>
        <begin position="85"/>
        <end position="97"/>
    </location>
</feature>
<dbReference type="SUPFAM" id="SSF51735">
    <property type="entry name" value="NAD(P)-binding Rossmann-fold domains"/>
    <property type="match status" value="1"/>
</dbReference>
<dbReference type="InterPro" id="IPR036291">
    <property type="entry name" value="NAD(P)-bd_dom_sf"/>
</dbReference>
<dbReference type="PANTHER" id="PTHR43350">
    <property type="entry name" value="NAD-DEPENDENT ALCOHOL DEHYDROGENASE"/>
    <property type="match status" value="1"/>
</dbReference>
<dbReference type="InterPro" id="IPR013149">
    <property type="entry name" value="ADH-like_C"/>
</dbReference>
<evidence type="ECO:0000259" key="7">
    <source>
        <dbReference type="Pfam" id="PF00107"/>
    </source>
</evidence>
<evidence type="ECO:0000256" key="4">
    <source>
        <dbReference type="ARBA" id="ARBA00022833"/>
    </source>
</evidence>
<sequence length="163" mass="16749">MAVIGAGGVQNGRLRRACAFGATDVVNSATADAVAAVRELTGGGVRHAFDVVGVAATAEQALRMTFLGGDVHVVGLDRQRRRAEALPATAAPPAEADPGADHGVGHSAAGHSALRRVVSAGAHESDDLVSRQIALDEIDAGYAALRNPEVARVVITSFRDPRR</sequence>
<accession>A0ABW6KVI8</accession>